<dbReference type="InterPro" id="IPR010016">
    <property type="entry name" value="PxpB"/>
</dbReference>
<dbReference type="GO" id="GO:0016787">
    <property type="term" value="F:hydrolase activity"/>
    <property type="evidence" value="ECO:0007669"/>
    <property type="project" value="UniProtKB-KW"/>
</dbReference>
<dbReference type="RefSeq" id="WP_012833133.1">
    <property type="nucleotide sequence ID" value="NC_013441.1"/>
</dbReference>
<dbReference type="EMBL" id="CP001802">
    <property type="protein sequence ID" value="ACY20560.1"/>
    <property type="molecule type" value="Genomic_DNA"/>
</dbReference>
<dbReference type="PANTHER" id="PTHR34698:SF2">
    <property type="entry name" value="5-OXOPROLINASE SUBUNIT B"/>
    <property type="match status" value="1"/>
</dbReference>
<dbReference type="GO" id="GO:0005524">
    <property type="term" value="F:ATP binding"/>
    <property type="evidence" value="ECO:0007669"/>
    <property type="project" value="UniProtKB-KW"/>
</dbReference>
<dbReference type="PANTHER" id="PTHR34698">
    <property type="entry name" value="5-OXOPROLINASE SUBUNIT B"/>
    <property type="match status" value="1"/>
</dbReference>
<dbReference type="SUPFAM" id="SSF50891">
    <property type="entry name" value="Cyclophilin-like"/>
    <property type="match status" value="1"/>
</dbReference>
<keyword evidence="2 5" id="KW-0378">Hydrolase</keyword>
<evidence type="ECO:0000256" key="3">
    <source>
        <dbReference type="ARBA" id="ARBA00022840"/>
    </source>
</evidence>
<dbReference type="KEGG" id="gbr:Gbro_1268"/>
<proteinExistence type="predicted"/>
<dbReference type="eggNOG" id="COG2049">
    <property type="taxonomic scope" value="Bacteria"/>
</dbReference>
<reference evidence="6" key="1">
    <citation type="submission" date="2009-10" db="EMBL/GenBank/DDBJ databases">
        <title>The complete chromosome of Gordonia bronchialis DSM 43247.</title>
        <authorList>
            <consortium name="US DOE Joint Genome Institute (JGI-PGF)"/>
            <person name="Lucas S."/>
            <person name="Copeland A."/>
            <person name="Lapidus A."/>
            <person name="Glavina del Rio T."/>
            <person name="Dalin E."/>
            <person name="Tice H."/>
            <person name="Bruce D."/>
            <person name="Goodwin L."/>
            <person name="Pitluck S."/>
            <person name="Kyrpides N."/>
            <person name="Mavromatis K."/>
            <person name="Ivanova N."/>
            <person name="Ovchinnikova G."/>
            <person name="Saunders E."/>
            <person name="Brettin T."/>
            <person name="Detter J.C."/>
            <person name="Han C."/>
            <person name="Larimer F."/>
            <person name="Land M."/>
            <person name="Hauser L."/>
            <person name="Markowitz V."/>
            <person name="Cheng J.-F."/>
            <person name="Hugenholtz P."/>
            <person name="Woyke T."/>
            <person name="Wu D."/>
            <person name="Jando M."/>
            <person name="Schneider S."/>
            <person name="Goeker M."/>
            <person name="Klenk H.-P."/>
            <person name="Eisen J.A."/>
        </authorList>
    </citation>
    <scope>NUCLEOTIDE SEQUENCE [LARGE SCALE GENOMIC DNA]</scope>
    <source>
        <strain evidence="6">ATCC 25592 / DSM 43247 / BCRC 13721 / JCM 3198 / KCTC 3076 / NBRC 16047 / NCTC 10667</strain>
    </source>
</reference>
<dbReference type="HOGENOM" id="CLU_020207_0_1_11"/>
<organism evidence="5 6">
    <name type="scientific">Gordonia bronchialis (strain ATCC 25592 / DSM 43247 / BCRC 13721 / JCM 3198 / KCTC 3076 / NBRC 16047 / NCTC 10667)</name>
    <name type="common">Rhodococcus bronchialis</name>
    <dbReference type="NCBI Taxonomy" id="526226"/>
    <lineage>
        <taxon>Bacteria</taxon>
        <taxon>Bacillati</taxon>
        <taxon>Actinomycetota</taxon>
        <taxon>Actinomycetes</taxon>
        <taxon>Mycobacteriales</taxon>
        <taxon>Gordoniaceae</taxon>
        <taxon>Gordonia</taxon>
    </lineage>
</organism>
<keyword evidence="6" id="KW-1185">Reference proteome</keyword>
<evidence type="ECO:0000256" key="1">
    <source>
        <dbReference type="ARBA" id="ARBA00022741"/>
    </source>
</evidence>
<dbReference type="OrthoDB" id="9778567at2"/>
<reference evidence="5 6" key="2">
    <citation type="journal article" date="2010" name="Stand. Genomic Sci.">
        <title>Complete genome sequence of Gordonia bronchialis type strain (3410).</title>
        <authorList>
            <person name="Ivanova N."/>
            <person name="Sikorski J."/>
            <person name="Jando M."/>
            <person name="Lapidus A."/>
            <person name="Nolan M."/>
            <person name="Lucas S."/>
            <person name="Del Rio T.G."/>
            <person name="Tice H."/>
            <person name="Copeland A."/>
            <person name="Cheng J.F."/>
            <person name="Chen F."/>
            <person name="Bruce D."/>
            <person name="Goodwin L."/>
            <person name="Pitluck S."/>
            <person name="Mavromatis K."/>
            <person name="Ovchinnikova G."/>
            <person name="Pati A."/>
            <person name="Chen A."/>
            <person name="Palaniappan K."/>
            <person name="Land M."/>
            <person name="Hauser L."/>
            <person name="Chang Y.J."/>
            <person name="Jeffries C.D."/>
            <person name="Chain P."/>
            <person name="Saunders E."/>
            <person name="Han C."/>
            <person name="Detter J.C."/>
            <person name="Brettin T."/>
            <person name="Rohde M."/>
            <person name="Goker M."/>
            <person name="Bristow J."/>
            <person name="Eisen J.A."/>
            <person name="Markowitz V."/>
            <person name="Hugenholtz P."/>
            <person name="Klenk H.P."/>
            <person name="Kyrpides N.C."/>
        </authorList>
    </citation>
    <scope>NUCLEOTIDE SEQUENCE [LARGE SCALE GENOMIC DNA]</scope>
    <source>
        <strain evidence="6">ATCC 25592 / DSM 43247 / BCRC 13721 / JCM 3198 / KCTC 3076 / NBRC 16047 / NCTC 10667</strain>
    </source>
</reference>
<keyword evidence="1" id="KW-0547">Nucleotide-binding</keyword>
<evidence type="ECO:0000259" key="4">
    <source>
        <dbReference type="SMART" id="SM00796"/>
    </source>
</evidence>
<accession>D0L5N1</accession>
<dbReference type="SUPFAM" id="SSF160467">
    <property type="entry name" value="PH0987 N-terminal domain-like"/>
    <property type="match status" value="1"/>
</dbReference>
<gene>
    <name evidence="5" type="ordered locus">Gbro_1268</name>
</gene>
<dbReference type="Gene3D" id="2.40.100.10">
    <property type="entry name" value="Cyclophilin-like"/>
    <property type="match status" value="1"/>
</dbReference>
<dbReference type="InterPro" id="IPR003833">
    <property type="entry name" value="CT_C_D"/>
</dbReference>
<evidence type="ECO:0000256" key="2">
    <source>
        <dbReference type="ARBA" id="ARBA00022801"/>
    </source>
</evidence>
<dbReference type="STRING" id="526226.Gbro_1268"/>
<keyword evidence="3" id="KW-0067">ATP-binding</keyword>
<evidence type="ECO:0000313" key="5">
    <source>
        <dbReference type="EMBL" id="ACY20560.1"/>
    </source>
</evidence>
<dbReference type="Gene3D" id="3.30.1360.40">
    <property type="match status" value="1"/>
</dbReference>
<dbReference type="Proteomes" id="UP000001219">
    <property type="component" value="Chromosome"/>
</dbReference>
<dbReference type="InterPro" id="IPR029000">
    <property type="entry name" value="Cyclophilin-like_dom_sf"/>
</dbReference>
<evidence type="ECO:0000313" key="6">
    <source>
        <dbReference type="Proteomes" id="UP000001219"/>
    </source>
</evidence>
<dbReference type="Pfam" id="PF02682">
    <property type="entry name" value="CT_C_D"/>
    <property type="match status" value="1"/>
</dbReference>
<sequence length="219" mass="22746">MRELPAGHDAVMLDFSADADPTTSVLAAAAALRASIRAGGLSAVTDVIPSAHTVLVQSAPGTGIDVLGIHRALKASTDDPAGAKSTTQVEIPVIYDGADLDDVAGLLGVDADEVCRRHRDTRWRVQFMGFAPGFGYLVPDDEDSDPFGGVGRRDEPRTRVPAGAVAIAAGYSAVYPRESPGGWYLLGHTTIGLWDEDATPPALLAPGTVVRFVDANGAS</sequence>
<name>D0L5N1_GORB4</name>
<feature type="domain" description="Carboxyltransferase" evidence="4">
    <location>
        <begin position="1"/>
        <end position="204"/>
    </location>
</feature>
<protein>
    <submittedName>
        <fullName evidence="5">Allophanate hydrolase subunit 1</fullName>
    </submittedName>
</protein>
<dbReference type="AlphaFoldDB" id="D0L5N1"/>
<dbReference type="SMART" id="SM00796">
    <property type="entry name" value="AHS1"/>
    <property type="match status" value="1"/>
</dbReference>